<dbReference type="OMA" id="FPWPMLK"/>
<name>A0A1C7MKF8_GRIFR</name>
<sequence>MRSQLQMTGSSAAELSFEIYHEKWALLKEVPDGSTEFCEFPWPVISSAIRSVEELTKARVKEFVFHDLRKGLDGKSKSERVRAREEILLWHPDKFNLLPKARARDRDQVEEAAGIVARILTNLL</sequence>
<evidence type="ECO:0000313" key="1">
    <source>
        <dbReference type="EMBL" id="OBZ77345.1"/>
    </source>
</evidence>
<gene>
    <name evidence="1" type="ORF">A0H81_02316</name>
</gene>
<comment type="caution">
    <text evidence="1">The sequence shown here is derived from an EMBL/GenBank/DDBJ whole genome shotgun (WGS) entry which is preliminary data.</text>
</comment>
<proteinExistence type="predicted"/>
<dbReference type="OrthoDB" id="412109at2759"/>
<reference evidence="1 2" key="1">
    <citation type="submission" date="2016-03" db="EMBL/GenBank/DDBJ databases">
        <title>Whole genome sequencing of Grifola frondosa 9006-11.</title>
        <authorList>
            <person name="Min B."/>
            <person name="Park H."/>
            <person name="Kim J.-G."/>
            <person name="Cho H."/>
            <person name="Oh Y.-L."/>
            <person name="Kong W.-S."/>
            <person name="Choi I.-G."/>
        </authorList>
    </citation>
    <scope>NUCLEOTIDE SEQUENCE [LARGE SCALE GENOMIC DNA]</scope>
    <source>
        <strain evidence="1 2">9006-11</strain>
    </source>
</reference>
<keyword evidence="2" id="KW-1185">Reference proteome</keyword>
<dbReference type="AlphaFoldDB" id="A0A1C7MKF8"/>
<organism evidence="1 2">
    <name type="scientific">Grifola frondosa</name>
    <name type="common">Maitake</name>
    <name type="synonym">Polyporus frondosus</name>
    <dbReference type="NCBI Taxonomy" id="5627"/>
    <lineage>
        <taxon>Eukaryota</taxon>
        <taxon>Fungi</taxon>
        <taxon>Dikarya</taxon>
        <taxon>Basidiomycota</taxon>
        <taxon>Agaricomycotina</taxon>
        <taxon>Agaricomycetes</taxon>
        <taxon>Polyporales</taxon>
        <taxon>Grifolaceae</taxon>
        <taxon>Grifola</taxon>
    </lineage>
</organism>
<accession>A0A1C7MKF8</accession>
<dbReference type="EMBL" id="LUGG01000002">
    <property type="protein sequence ID" value="OBZ77345.1"/>
    <property type="molecule type" value="Genomic_DNA"/>
</dbReference>
<evidence type="ECO:0000313" key="2">
    <source>
        <dbReference type="Proteomes" id="UP000092993"/>
    </source>
</evidence>
<dbReference type="Proteomes" id="UP000092993">
    <property type="component" value="Unassembled WGS sequence"/>
</dbReference>
<protein>
    <submittedName>
        <fullName evidence="1">Uncharacterized protein</fullName>
    </submittedName>
</protein>